<gene>
    <name evidence="1" type="ORF">CEXT_145101</name>
</gene>
<dbReference type="AlphaFoldDB" id="A0AAV4PTD5"/>
<reference evidence="1 2" key="1">
    <citation type="submission" date="2021-06" db="EMBL/GenBank/DDBJ databases">
        <title>Caerostris extrusa draft genome.</title>
        <authorList>
            <person name="Kono N."/>
            <person name="Arakawa K."/>
        </authorList>
    </citation>
    <scope>NUCLEOTIDE SEQUENCE [LARGE SCALE GENOMIC DNA]</scope>
</reference>
<proteinExistence type="predicted"/>
<accession>A0AAV4PTD5</accession>
<name>A0AAV4PTD5_CAEEX</name>
<dbReference type="Proteomes" id="UP001054945">
    <property type="component" value="Unassembled WGS sequence"/>
</dbReference>
<organism evidence="1 2">
    <name type="scientific">Caerostris extrusa</name>
    <name type="common">Bark spider</name>
    <name type="synonym">Caerostris bankana</name>
    <dbReference type="NCBI Taxonomy" id="172846"/>
    <lineage>
        <taxon>Eukaryota</taxon>
        <taxon>Metazoa</taxon>
        <taxon>Ecdysozoa</taxon>
        <taxon>Arthropoda</taxon>
        <taxon>Chelicerata</taxon>
        <taxon>Arachnida</taxon>
        <taxon>Araneae</taxon>
        <taxon>Araneomorphae</taxon>
        <taxon>Entelegynae</taxon>
        <taxon>Araneoidea</taxon>
        <taxon>Araneidae</taxon>
        <taxon>Caerostris</taxon>
    </lineage>
</organism>
<evidence type="ECO:0000313" key="1">
    <source>
        <dbReference type="EMBL" id="GIY00322.1"/>
    </source>
</evidence>
<keyword evidence="2" id="KW-1185">Reference proteome</keyword>
<evidence type="ECO:0000313" key="2">
    <source>
        <dbReference type="Proteomes" id="UP001054945"/>
    </source>
</evidence>
<protein>
    <submittedName>
        <fullName evidence="1">Uncharacterized protein</fullName>
    </submittedName>
</protein>
<comment type="caution">
    <text evidence="1">The sequence shown here is derived from an EMBL/GenBank/DDBJ whole genome shotgun (WGS) entry which is preliminary data.</text>
</comment>
<dbReference type="EMBL" id="BPLR01005168">
    <property type="protein sequence ID" value="GIY00322.1"/>
    <property type="molecule type" value="Genomic_DNA"/>
</dbReference>
<sequence length="128" mass="14773">MAIKPIDTTASSISTKAAVQSKIDIKRAKIGIKNVKFIKNGGLLVETEREEDLDKLIEEFKQIDELKNKFTINKPIDRKPQIICFDVSKDLEEKHLLEYLEAQFAEEETVDEKKFSIKHHYPSKRGNN</sequence>